<dbReference type="InterPro" id="IPR013785">
    <property type="entry name" value="Aldolase_TIM"/>
</dbReference>
<evidence type="ECO:0000313" key="8">
    <source>
        <dbReference type="EMBL" id="GFO85873.1"/>
    </source>
</evidence>
<dbReference type="PANTHER" id="PTHR11228:SF7">
    <property type="entry name" value="PQQA PEPTIDE CYCLASE"/>
    <property type="match status" value="1"/>
</dbReference>
<dbReference type="PROSITE" id="PS51918">
    <property type="entry name" value="RADICAL_SAM"/>
    <property type="match status" value="1"/>
</dbReference>
<protein>
    <submittedName>
        <fullName evidence="8">Heme d1 biosynthesis radical SAM protein NirJ2</fullName>
    </submittedName>
</protein>
<dbReference type="InterPro" id="IPR050377">
    <property type="entry name" value="Radical_SAM_PqqE_MftC-like"/>
</dbReference>
<dbReference type="PIRSF" id="PIRSF037420">
    <property type="entry name" value="PQQ_syn_pqqE"/>
    <property type="match status" value="1"/>
</dbReference>
<dbReference type="GO" id="GO:0051539">
    <property type="term" value="F:4 iron, 4 sulfur cluster binding"/>
    <property type="evidence" value="ECO:0007669"/>
    <property type="project" value="UniProtKB-KW"/>
</dbReference>
<sequence>MNPLNYLNPMEQQLCNRADLKQIPIAGNIELLPLCNMDCKMCFAKMTRDEMERHAPMHSWKEWLSVAEQAKDMGMLFLLLTGGEPFLYPDFKKLYLSLKDMGIFVSINSNGTLITEEIAKYLSENPPRRINITLYGASDATYQKLCGNPHGFTQVMRGVELLKKYHIDVKFNCSLTPYNKHDFNAICNVSEKLDIPIEFGYYMFPPVRENNIGNEKYRLTPQEAALMRVKIQKYQMKDEFTDYADYSLAQYHAYEQKDVYVPGFTCRSGNSVFWINYDGTMSACSFTQNPLISVFENDFSTAWTQLVDTISHTYLSKKCHECKKRILCGRCAAAAESETGNVSGVPDYYCQLTDAYLQYLYKIKKGEPIE</sequence>
<evidence type="ECO:0000256" key="2">
    <source>
        <dbReference type="ARBA" id="ARBA00022485"/>
    </source>
</evidence>
<dbReference type="EMBL" id="BLYI01000047">
    <property type="protein sequence ID" value="GFO85873.1"/>
    <property type="molecule type" value="Genomic_DNA"/>
</dbReference>
<dbReference type="Proteomes" id="UP000613208">
    <property type="component" value="Unassembled WGS sequence"/>
</dbReference>
<dbReference type="SUPFAM" id="SSF102114">
    <property type="entry name" value="Radical SAM enzymes"/>
    <property type="match status" value="1"/>
</dbReference>
<gene>
    <name evidence="8" type="ORF">ANBU17_22200</name>
</gene>
<dbReference type="SMART" id="SM00729">
    <property type="entry name" value="Elp3"/>
    <property type="match status" value="1"/>
</dbReference>
<dbReference type="InterPro" id="IPR058240">
    <property type="entry name" value="rSAM_sf"/>
</dbReference>
<keyword evidence="6" id="KW-0411">Iron-sulfur</keyword>
<dbReference type="RefSeq" id="WP_201311564.1">
    <property type="nucleotide sequence ID" value="NZ_BLYI01000047.1"/>
</dbReference>
<accession>A0A916Q7K3</accession>
<comment type="caution">
    <text evidence="8">The sequence shown here is derived from an EMBL/GenBank/DDBJ whole genome shotgun (WGS) entry which is preliminary data.</text>
</comment>
<dbReference type="Pfam" id="PF04055">
    <property type="entry name" value="Radical_SAM"/>
    <property type="match status" value="1"/>
</dbReference>
<dbReference type="NCBIfam" id="TIGR04085">
    <property type="entry name" value="rSAM_more_4Fe4S"/>
    <property type="match status" value="1"/>
</dbReference>
<dbReference type="Gene3D" id="3.20.20.70">
    <property type="entry name" value="Aldolase class I"/>
    <property type="match status" value="1"/>
</dbReference>
<proteinExistence type="predicted"/>
<keyword evidence="5" id="KW-0408">Iron</keyword>
<dbReference type="AlphaFoldDB" id="A0A916Q7K3"/>
<dbReference type="CDD" id="cd01335">
    <property type="entry name" value="Radical_SAM"/>
    <property type="match status" value="1"/>
</dbReference>
<keyword evidence="3" id="KW-0949">S-adenosyl-L-methionine</keyword>
<comment type="cofactor">
    <cofactor evidence="1">
        <name>[4Fe-4S] cluster</name>
        <dbReference type="ChEBI" id="CHEBI:49883"/>
    </cofactor>
</comment>
<organism evidence="8 9">
    <name type="scientific">Anaerostipes butyraticus</name>
    <dbReference type="NCBI Taxonomy" id="645466"/>
    <lineage>
        <taxon>Bacteria</taxon>
        <taxon>Bacillati</taxon>
        <taxon>Bacillota</taxon>
        <taxon>Clostridia</taxon>
        <taxon>Lachnospirales</taxon>
        <taxon>Lachnospiraceae</taxon>
        <taxon>Anaerostipes</taxon>
    </lineage>
</organism>
<name>A0A916Q7K3_9FIRM</name>
<dbReference type="InterPro" id="IPR023885">
    <property type="entry name" value="4Fe4S-binding_SPASM_dom"/>
</dbReference>
<dbReference type="SFLD" id="SFLDG01386">
    <property type="entry name" value="main_SPASM_domain-containing"/>
    <property type="match status" value="1"/>
</dbReference>
<evidence type="ECO:0000256" key="5">
    <source>
        <dbReference type="ARBA" id="ARBA00023004"/>
    </source>
</evidence>
<dbReference type="GO" id="GO:0046872">
    <property type="term" value="F:metal ion binding"/>
    <property type="evidence" value="ECO:0007669"/>
    <property type="project" value="UniProtKB-KW"/>
</dbReference>
<evidence type="ECO:0000256" key="4">
    <source>
        <dbReference type="ARBA" id="ARBA00022723"/>
    </source>
</evidence>
<evidence type="ECO:0000313" key="9">
    <source>
        <dbReference type="Proteomes" id="UP000613208"/>
    </source>
</evidence>
<evidence type="ECO:0000259" key="7">
    <source>
        <dbReference type="PROSITE" id="PS51918"/>
    </source>
</evidence>
<evidence type="ECO:0000256" key="1">
    <source>
        <dbReference type="ARBA" id="ARBA00001966"/>
    </source>
</evidence>
<keyword evidence="9" id="KW-1185">Reference proteome</keyword>
<dbReference type="InterPro" id="IPR007197">
    <property type="entry name" value="rSAM"/>
</dbReference>
<feature type="domain" description="Radical SAM core" evidence="7">
    <location>
        <begin position="21"/>
        <end position="238"/>
    </location>
</feature>
<reference evidence="8" key="1">
    <citation type="submission" date="2020-06" db="EMBL/GenBank/DDBJ databases">
        <title>Characterization of fructooligosaccharide metabolism and fructooligosaccharide-degrading enzymes in human commensal butyrate producers.</title>
        <authorList>
            <person name="Tanno H."/>
            <person name="Fujii T."/>
            <person name="Hirano K."/>
            <person name="Maeno S."/>
            <person name="Tonozuka T."/>
            <person name="Sakamoto M."/>
            <person name="Ohkuma M."/>
            <person name="Tochio T."/>
            <person name="Endo A."/>
        </authorList>
    </citation>
    <scope>NUCLEOTIDE SEQUENCE</scope>
    <source>
        <strain evidence="8">JCM 17466</strain>
    </source>
</reference>
<dbReference type="GO" id="GO:0003824">
    <property type="term" value="F:catalytic activity"/>
    <property type="evidence" value="ECO:0007669"/>
    <property type="project" value="InterPro"/>
</dbReference>
<evidence type="ECO:0000256" key="3">
    <source>
        <dbReference type="ARBA" id="ARBA00022691"/>
    </source>
</evidence>
<evidence type="ECO:0000256" key="6">
    <source>
        <dbReference type="ARBA" id="ARBA00023014"/>
    </source>
</evidence>
<dbReference type="SFLD" id="SFLDS00029">
    <property type="entry name" value="Radical_SAM"/>
    <property type="match status" value="1"/>
</dbReference>
<dbReference type="InterPro" id="IPR006638">
    <property type="entry name" value="Elp3/MiaA/NifB-like_rSAM"/>
</dbReference>
<dbReference type="SFLD" id="SFLDG01067">
    <property type="entry name" value="SPASM/twitch_domain_containing"/>
    <property type="match status" value="1"/>
</dbReference>
<dbReference type="InterPro" id="IPR017200">
    <property type="entry name" value="PqqE-like"/>
</dbReference>
<dbReference type="PANTHER" id="PTHR11228">
    <property type="entry name" value="RADICAL SAM DOMAIN PROTEIN"/>
    <property type="match status" value="1"/>
</dbReference>
<keyword evidence="4" id="KW-0479">Metal-binding</keyword>
<keyword evidence="2" id="KW-0004">4Fe-4S</keyword>